<reference evidence="3 4" key="1">
    <citation type="submission" date="2019-06" db="EMBL/GenBank/DDBJ databases">
        <title>Sequencing the genomes of 1000 actinobacteria strains.</title>
        <authorList>
            <person name="Klenk H.-P."/>
        </authorList>
    </citation>
    <scope>NUCLEOTIDE SEQUENCE [LARGE SCALE GENOMIC DNA]</scope>
    <source>
        <strain evidence="3 4">DSM 43866</strain>
    </source>
</reference>
<evidence type="ECO:0000259" key="2">
    <source>
        <dbReference type="Pfam" id="PF20434"/>
    </source>
</evidence>
<dbReference type="Gene3D" id="3.40.50.1820">
    <property type="entry name" value="alpha/beta hydrolase"/>
    <property type="match status" value="1"/>
</dbReference>
<dbReference type="Pfam" id="PF20434">
    <property type="entry name" value="BD-FAE"/>
    <property type="match status" value="1"/>
</dbReference>
<dbReference type="SUPFAM" id="SSF53474">
    <property type="entry name" value="alpha/beta-Hydrolases"/>
    <property type="match status" value="1"/>
</dbReference>
<dbReference type="InterPro" id="IPR049492">
    <property type="entry name" value="BD-FAE-like_dom"/>
</dbReference>
<name>A0A561WK17_ACTTI</name>
<protein>
    <submittedName>
        <fullName evidence="3">Acetyl esterase/lipase</fullName>
    </submittedName>
</protein>
<proteinExistence type="predicted"/>
<keyword evidence="1" id="KW-0378">Hydrolase</keyword>
<dbReference type="InterPro" id="IPR029058">
    <property type="entry name" value="AB_hydrolase_fold"/>
</dbReference>
<dbReference type="InterPro" id="IPR050300">
    <property type="entry name" value="GDXG_lipolytic_enzyme"/>
</dbReference>
<dbReference type="PANTHER" id="PTHR48081">
    <property type="entry name" value="AB HYDROLASE SUPERFAMILY PROTEIN C4A8.06C"/>
    <property type="match status" value="1"/>
</dbReference>
<dbReference type="PANTHER" id="PTHR48081:SF13">
    <property type="entry name" value="ALPHA_BETA HYDROLASE"/>
    <property type="match status" value="1"/>
</dbReference>
<organism evidence="3 4">
    <name type="scientific">Actinoplanes teichomyceticus</name>
    <dbReference type="NCBI Taxonomy" id="1867"/>
    <lineage>
        <taxon>Bacteria</taxon>
        <taxon>Bacillati</taxon>
        <taxon>Actinomycetota</taxon>
        <taxon>Actinomycetes</taxon>
        <taxon>Micromonosporales</taxon>
        <taxon>Micromonosporaceae</taxon>
        <taxon>Actinoplanes</taxon>
    </lineage>
</organism>
<gene>
    <name evidence="3" type="ORF">FHX34_102726</name>
</gene>
<keyword evidence="4" id="KW-1185">Reference proteome</keyword>
<comment type="caution">
    <text evidence="3">The sequence shown here is derived from an EMBL/GenBank/DDBJ whole genome shotgun (WGS) entry which is preliminary data.</text>
</comment>
<evidence type="ECO:0000256" key="1">
    <source>
        <dbReference type="ARBA" id="ARBA00022801"/>
    </source>
</evidence>
<accession>A0A561WK17</accession>
<dbReference type="GO" id="GO:0016787">
    <property type="term" value="F:hydrolase activity"/>
    <property type="evidence" value="ECO:0007669"/>
    <property type="project" value="UniProtKB-KW"/>
</dbReference>
<dbReference type="EMBL" id="VIWY01000002">
    <property type="protein sequence ID" value="TWG24173.1"/>
    <property type="molecule type" value="Genomic_DNA"/>
</dbReference>
<evidence type="ECO:0000313" key="3">
    <source>
        <dbReference type="EMBL" id="TWG24173.1"/>
    </source>
</evidence>
<feature type="domain" description="BD-FAE-like" evidence="2">
    <location>
        <begin position="48"/>
        <end position="263"/>
    </location>
</feature>
<sequence length="303" mass="31936">MTSDRPTGPSDLTDPRRYRPPVPLVEGDRLRWCDTVVAEIPGFRPLALDLFRPLAVEPPVPLVIWIHGDAWRAGDHRGEPAPPAAGRITERLLGDGFAVARVTYRLSGEARFPAPLHDVKAAVRWLRGHAGELGLDAARFGVWGESAGGHLASLVALTGDDPDPVLTGHFGIPRVSDAVQSAVVWYGPSNLLSMAAQSHPYGLDRGGPEGLLLGGVVPDLSGEAAAASPVTYVSAEAPPMLLVHGALDRVVPAAQSRELHDRLAALGAPVTVRIIPGAGHRLTGADLTAPVTESLEHLVKTLS</sequence>
<dbReference type="Proteomes" id="UP000320239">
    <property type="component" value="Unassembled WGS sequence"/>
</dbReference>
<dbReference type="AlphaFoldDB" id="A0A561WK17"/>
<evidence type="ECO:0000313" key="4">
    <source>
        <dbReference type="Proteomes" id="UP000320239"/>
    </source>
</evidence>